<keyword evidence="6" id="KW-1185">Reference proteome</keyword>
<feature type="compositionally biased region" description="Low complexity" evidence="1">
    <location>
        <begin position="766"/>
        <end position="801"/>
    </location>
</feature>
<feature type="region of interest" description="Disordered" evidence="1">
    <location>
        <begin position="583"/>
        <end position="615"/>
    </location>
</feature>
<name>A0AB34IE63_PRYPA</name>
<feature type="compositionally biased region" description="Low complexity" evidence="1">
    <location>
        <begin position="1028"/>
        <end position="1050"/>
    </location>
</feature>
<protein>
    <recommendedName>
        <fullName evidence="4">VWFA domain-containing protein</fullName>
    </recommendedName>
</protein>
<feature type="compositionally biased region" description="Polar residues" evidence="1">
    <location>
        <begin position="729"/>
        <end position="765"/>
    </location>
</feature>
<dbReference type="AlphaFoldDB" id="A0AB34IE63"/>
<evidence type="ECO:0000256" key="3">
    <source>
        <dbReference type="SAM" id="SignalP"/>
    </source>
</evidence>
<dbReference type="InterPro" id="IPR002035">
    <property type="entry name" value="VWF_A"/>
</dbReference>
<feature type="transmembrane region" description="Helical" evidence="2">
    <location>
        <begin position="1142"/>
        <end position="1164"/>
    </location>
</feature>
<comment type="caution">
    <text evidence="5">The sequence shown here is derived from an EMBL/GenBank/DDBJ whole genome shotgun (WGS) entry which is preliminary data.</text>
</comment>
<feature type="signal peptide" evidence="3">
    <location>
        <begin position="1"/>
        <end position="17"/>
    </location>
</feature>
<evidence type="ECO:0000313" key="6">
    <source>
        <dbReference type="Proteomes" id="UP001515480"/>
    </source>
</evidence>
<dbReference type="CDD" id="cd00198">
    <property type="entry name" value="vWFA"/>
    <property type="match status" value="1"/>
</dbReference>
<feature type="region of interest" description="Disordered" evidence="1">
    <location>
        <begin position="1028"/>
        <end position="1066"/>
    </location>
</feature>
<dbReference type="SUPFAM" id="SSF53300">
    <property type="entry name" value="vWA-like"/>
    <property type="match status" value="1"/>
</dbReference>
<feature type="region of interest" description="Disordered" evidence="1">
    <location>
        <begin position="675"/>
        <end position="703"/>
    </location>
</feature>
<feature type="transmembrane region" description="Helical" evidence="2">
    <location>
        <begin position="1176"/>
        <end position="1196"/>
    </location>
</feature>
<feature type="region of interest" description="Disordered" evidence="1">
    <location>
        <begin position="371"/>
        <end position="405"/>
    </location>
</feature>
<proteinExistence type="predicted"/>
<feature type="domain" description="VWFA" evidence="4">
    <location>
        <begin position="187"/>
        <end position="367"/>
    </location>
</feature>
<dbReference type="Pfam" id="PF00092">
    <property type="entry name" value="VWA"/>
    <property type="match status" value="1"/>
</dbReference>
<feature type="region of interest" description="Disordered" evidence="1">
    <location>
        <begin position="729"/>
        <end position="801"/>
    </location>
</feature>
<dbReference type="PROSITE" id="PS50234">
    <property type="entry name" value="VWFA"/>
    <property type="match status" value="1"/>
</dbReference>
<evidence type="ECO:0000256" key="1">
    <source>
        <dbReference type="SAM" id="MobiDB-lite"/>
    </source>
</evidence>
<keyword evidence="3" id="KW-0732">Signal</keyword>
<dbReference type="Proteomes" id="UP001515480">
    <property type="component" value="Unassembled WGS sequence"/>
</dbReference>
<gene>
    <name evidence="5" type="ORF">AB1Y20_013869</name>
</gene>
<dbReference type="PANTHER" id="PTHR24020">
    <property type="entry name" value="COLLAGEN ALPHA"/>
    <property type="match status" value="1"/>
</dbReference>
<feature type="compositionally biased region" description="Low complexity" evidence="1">
    <location>
        <begin position="596"/>
        <end position="607"/>
    </location>
</feature>
<dbReference type="Gene3D" id="3.40.50.410">
    <property type="entry name" value="von Willebrand factor, type A domain"/>
    <property type="match status" value="1"/>
</dbReference>
<dbReference type="EMBL" id="JBGBPQ010000027">
    <property type="protein sequence ID" value="KAL1498549.1"/>
    <property type="molecule type" value="Genomic_DNA"/>
</dbReference>
<feature type="compositionally biased region" description="Low complexity" evidence="1">
    <location>
        <begin position="675"/>
        <end position="702"/>
    </location>
</feature>
<organism evidence="5 6">
    <name type="scientific">Prymnesium parvum</name>
    <name type="common">Toxic golden alga</name>
    <dbReference type="NCBI Taxonomy" id="97485"/>
    <lineage>
        <taxon>Eukaryota</taxon>
        <taxon>Haptista</taxon>
        <taxon>Haptophyta</taxon>
        <taxon>Prymnesiophyceae</taxon>
        <taxon>Prymnesiales</taxon>
        <taxon>Prymnesiaceae</taxon>
        <taxon>Prymnesium</taxon>
    </lineage>
</organism>
<accession>A0AB34IE63</accession>
<dbReference type="InterPro" id="IPR036465">
    <property type="entry name" value="vWFA_dom_sf"/>
</dbReference>
<feature type="transmembrane region" description="Helical" evidence="2">
    <location>
        <begin position="1216"/>
        <end position="1236"/>
    </location>
</feature>
<evidence type="ECO:0000259" key="4">
    <source>
        <dbReference type="PROSITE" id="PS50234"/>
    </source>
</evidence>
<sequence>MAAVALLLAAPLSLARAASPAGPAPLPPARTHGPRRSLQTITLSPLSCGASTSGSTYGRPDAVGQPVGEAWFSFASPLTGAVRWSSCGSSFDTFLRVYDAAFTPLAACDDGPLERAGKMLSCEACASSNVQPVLTFEAREGVEYYLALEGYDAEGSFRTSLECEAYASPPPAPPLPPSVPRCVVALDLVLVLDHSGSMDTGSVVADVRQLGLSLLDQFELAAGVARMAVVEFNAAASTVQALTSDRKPIRDAIGQYAYPSGGTNMAAGMRRAKELLDAGGRVCTGFSCVVMILSDGEQSAEYGGSAAAISEAQVLKAAGILLFAVGFGAVTADTLDAIASSPPSKFSYLGSDIDAISAQFADFCSAIASPQPPPSPLPPGVYQSPRPPPAPPRSPTPSPPPPLPAVPPTPADLITFYSSYMNAPCALSPAGGGLFRMTCEQTHARPMCFSRVRVSAATFRFDAPWGDVCQAEDDYLGCASSVAFSQFTAVDAGSGLSYLTIGTGAGAKYCQFLDPVVCNGAFPSELGVVNISIVAPSARAAAAFAMHSTAASSTASPTLAVTTATDAAAAGAPASITVAKQSSSTSLPFPLPPTQPSGSSPTISIPFPSTPTAPPSLPWVPRPTEQPSRAAVGAPAKAVAAAPKPVASTAKPTHSAAISTRTTAIACVALAHTSTPPSPATPAAATPAAPAAPASSTTLPSAVACPKPACPELSSFSYVAVPLSASTTKCSSQNVSATPKSSSTHDSSTVALTTSPTVAESSSSCATPALHAASAPTTSPTPATPTPTKSTPAQKASTTNSTIAATSATSYAANTAIRAGPTSSFTSSFTTPLPCYLSSIAAVAAPSTPSPPPPAPPPMAESLVSITLYSADATPLRLAGPAMVKAAPDVQLSRVGACFCRWAGVPVELVQLYLRGQQLRPSHSLLEAGLASGHAIDARLTAQGVALREGAAAAPFALLDVLESELLCLSEIESAGMCRLVARLSDWTAAPMPPEASRPPSVPHDPAAVDRFHRELLSRYPQRASASSAAAEAAAASERGSDASAGSTRAPRPPSSPPADGRATSRSDALRQLPVEIGEPHQHARGVRLCRPCFADLSLEEEYREAAYSLQRRAIAAAAAAAAAADGALCLAELLRRGAPHAAHACLRALSCGCVAAAAARLACRRGLPHRHAMRAALLLLAALVLPVPLRGGAALGEAEPGEYGVELPDESFKLMATYLLAYAIFIPVFPIRWVAPTMMGLTVFELVASLAVASYAQPSSREQ</sequence>
<evidence type="ECO:0000256" key="2">
    <source>
        <dbReference type="SAM" id="Phobius"/>
    </source>
</evidence>
<keyword evidence="2" id="KW-0812">Transmembrane</keyword>
<keyword evidence="2" id="KW-0472">Membrane</keyword>
<dbReference type="SMART" id="SM00327">
    <property type="entry name" value="VWA"/>
    <property type="match status" value="1"/>
</dbReference>
<feature type="chain" id="PRO_5044191652" description="VWFA domain-containing protein" evidence="3">
    <location>
        <begin position="18"/>
        <end position="1264"/>
    </location>
</feature>
<keyword evidence="2" id="KW-1133">Transmembrane helix</keyword>
<dbReference type="InterPro" id="IPR050525">
    <property type="entry name" value="ECM_Assembly_Org"/>
</dbReference>
<reference evidence="5 6" key="1">
    <citation type="journal article" date="2024" name="Science">
        <title>Giant polyketide synthase enzymes in the biosynthesis of giant marine polyether toxins.</title>
        <authorList>
            <person name="Fallon T.R."/>
            <person name="Shende V.V."/>
            <person name="Wierzbicki I.H."/>
            <person name="Pendleton A.L."/>
            <person name="Watervoot N.F."/>
            <person name="Auber R.P."/>
            <person name="Gonzalez D.J."/>
            <person name="Wisecaver J.H."/>
            <person name="Moore B.S."/>
        </authorList>
    </citation>
    <scope>NUCLEOTIDE SEQUENCE [LARGE SCALE GENOMIC DNA]</scope>
    <source>
        <strain evidence="5 6">12B1</strain>
    </source>
</reference>
<evidence type="ECO:0000313" key="5">
    <source>
        <dbReference type="EMBL" id="KAL1498549.1"/>
    </source>
</evidence>